<dbReference type="NCBIfam" id="NF003810">
    <property type="entry name" value="PRK05399.1"/>
    <property type="match status" value="1"/>
</dbReference>
<feature type="domain" description="DNA mismatch repair proteins mutS family" evidence="12">
    <location>
        <begin position="674"/>
        <end position="690"/>
    </location>
</feature>
<evidence type="ECO:0000313" key="13">
    <source>
        <dbReference type="EMBL" id="AXY26743.1"/>
    </source>
</evidence>
<dbReference type="Proteomes" id="UP000263232">
    <property type="component" value="Chromosome"/>
</dbReference>
<evidence type="ECO:0000256" key="8">
    <source>
        <dbReference type="ARBA" id="ARBA00024647"/>
    </source>
</evidence>
<evidence type="ECO:0000259" key="12">
    <source>
        <dbReference type="PROSITE" id="PS00486"/>
    </source>
</evidence>
<keyword evidence="4 9" id="KW-0227">DNA damage</keyword>
<dbReference type="AlphaFoldDB" id="A0A347WNT6"/>
<dbReference type="InterPro" id="IPR045076">
    <property type="entry name" value="MutS"/>
</dbReference>
<dbReference type="GO" id="GO:0140664">
    <property type="term" value="F:ATP-dependent DNA damage sensor activity"/>
    <property type="evidence" value="ECO:0007669"/>
    <property type="project" value="InterPro"/>
</dbReference>
<dbReference type="InterPro" id="IPR027417">
    <property type="entry name" value="P-loop_NTPase"/>
</dbReference>
<dbReference type="Pfam" id="PF05188">
    <property type="entry name" value="MutS_II"/>
    <property type="match status" value="1"/>
</dbReference>
<dbReference type="FunFam" id="3.40.1170.10:FF:000001">
    <property type="entry name" value="DNA mismatch repair protein MutS"/>
    <property type="match status" value="1"/>
</dbReference>
<dbReference type="SMART" id="SM00534">
    <property type="entry name" value="MUTSac"/>
    <property type="match status" value="1"/>
</dbReference>
<dbReference type="Pfam" id="PF01624">
    <property type="entry name" value="MutS_I"/>
    <property type="match status" value="1"/>
</dbReference>
<dbReference type="CDD" id="cd03284">
    <property type="entry name" value="ABC_MutS1"/>
    <property type="match status" value="1"/>
</dbReference>
<dbReference type="HAMAP" id="MF_00096">
    <property type="entry name" value="MutS"/>
    <property type="match status" value="1"/>
</dbReference>
<dbReference type="InterPro" id="IPR007861">
    <property type="entry name" value="DNA_mismatch_repair_MutS_clamp"/>
</dbReference>
<organism evidence="13 14">
    <name type="scientific">Suicoccus acidiformans</name>
    <dbReference type="NCBI Taxonomy" id="2036206"/>
    <lineage>
        <taxon>Bacteria</taxon>
        <taxon>Bacillati</taxon>
        <taxon>Bacillota</taxon>
        <taxon>Bacilli</taxon>
        <taxon>Lactobacillales</taxon>
        <taxon>Aerococcaceae</taxon>
        <taxon>Suicoccus</taxon>
    </lineage>
</organism>
<keyword evidence="6 9" id="KW-0238">DNA-binding</keyword>
<dbReference type="Gene3D" id="3.40.50.300">
    <property type="entry name" value="P-loop containing nucleotide triphosphate hydrolases"/>
    <property type="match status" value="1"/>
</dbReference>
<proteinExistence type="inferred from homology"/>
<dbReference type="InterPro" id="IPR007695">
    <property type="entry name" value="DNA_mismatch_repair_MutS-lik_N"/>
</dbReference>
<dbReference type="GO" id="GO:0005829">
    <property type="term" value="C:cytosol"/>
    <property type="evidence" value="ECO:0007669"/>
    <property type="project" value="TreeGrafter"/>
</dbReference>
<dbReference type="SUPFAM" id="SSF48334">
    <property type="entry name" value="DNA repair protein MutS, domain III"/>
    <property type="match status" value="1"/>
</dbReference>
<feature type="coiled-coil region" evidence="11">
    <location>
        <begin position="483"/>
        <end position="539"/>
    </location>
</feature>
<dbReference type="GO" id="GO:0030983">
    <property type="term" value="F:mismatched DNA binding"/>
    <property type="evidence" value="ECO:0007669"/>
    <property type="project" value="InterPro"/>
</dbReference>
<dbReference type="SUPFAM" id="SSF53150">
    <property type="entry name" value="DNA repair protein MutS, domain II"/>
    <property type="match status" value="1"/>
</dbReference>
<dbReference type="InterPro" id="IPR007696">
    <property type="entry name" value="DNA_mismatch_repair_MutS_core"/>
</dbReference>
<evidence type="ECO:0000256" key="11">
    <source>
        <dbReference type="SAM" id="Coils"/>
    </source>
</evidence>
<protein>
    <recommendedName>
        <fullName evidence="2 9">DNA mismatch repair protein MutS</fullName>
    </recommendedName>
</protein>
<evidence type="ECO:0000256" key="10">
    <source>
        <dbReference type="RuleBase" id="RU003756"/>
    </source>
</evidence>
<dbReference type="SUPFAM" id="SSF52540">
    <property type="entry name" value="P-loop containing nucleoside triphosphate hydrolases"/>
    <property type="match status" value="1"/>
</dbReference>
<dbReference type="InterPro" id="IPR007860">
    <property type="entry name" value="DNA_mmatch_repair_MutS_con_dom"/>
</dbReference>
<dbReference type="PANTHER" id="PTHR11361">
    <property type="entry name" value="DNA MISMATCH REPAIR PROTEIN MUTS FAMILY MEMBER"/>
    <property type="match status" value="1"/>
</dbReference>
<dbReference type="InterPro" id="IPR036678">
    <property type="entry name" value="MutS_con_dom_sf"/>
</dbReference>
<comment type="function">
    <text evidence="8 9">This protein is involved in the repair of mismatches in DNA. It is possible that it carries out the mismatch recognition step. This protein has a weak ATPase activity.</text>
</comment>
<sequence length="851" mass="96978">MMEQYTRIKAEYSDAFLFYRLGDFYELFNEDAIEASKILEITLTSRNKNADDPVPMCGVPYHSATDYIKRLIEAGHKVAICEQMEDPKTTKGMVDRQVVRVITPGTISEEEGLALKDNNYLAAIHLDKDLYTVAFIDVSTGESRITHSDDWTQFVNELQGVGPTEIVFDSEAEAHLIDKVKNEVTAYFSPHVKSQAEASPIQFQLEAAQGNEIACLELLSSYLYSVQKQALDYLQEVERYELSQYLQMNQYAKHQLELTRSLRTQRRQGSLLWFIDRTETAMGGRLLKQWLDKPLLNQRALEVRHNRVEQLLNHYFERVELVEQLKHIYDLERLVSKISTGSANARDIDQLRRSLTYIPRINQILVALNTSIGDVVFPQLNEFSEVYDKIDQVLQEDLPISITEGNLIKAGYHQQLDTYRDALENGQQWLADLQAREREATGLNKLKVGYNKVFGYYIEVSRLYSDQLDSERYHRKQTLTNAERFITDELKEIERTILDAQEKSVNLEYDLFIELREFIKDYTEALQNLTREIATLDVLASFASLSEDENYVRAELVETAKDLTLVDSRHPVVEHLVGQEAFVPNDVQIQPDKYLLLLTGPNMSGKSTYMRQVAFCLIMNQIGCFVPAKEASLPLIDQIFTRIGSSDDISSGQSTFMVEMMETNIALEQATPRSLLLFDEIGRGTATYDGMALAEGILHYISEHVQAATIFSTHYHELTDLEASIPELRNIHVGATEEAGELIFHHKILPGPADKSYGIHVAKLAGLPPEVIQRSQVALNKLEARAKKIKQTDTQQLSLFDVSPEEPVADVAWERIAEAIEALDINHMTPLEAMQNLAKLQEDVATYRKED</sequence>
<dbReference type="InterPro" id="IPR017261">
    <property type="entry name" value="DNA_mismatch_repair_MutS/MSH"/>
</dbReference>
<evidence type="ECO:0000256" key="3">
    <source>
        <dbReference type="ARBA" id="ARBA00022741"/>
    </source>
</evidence>
<reference evidence="13 14" key="1">
    <citation type="submission" date="2017-09" db="EMBL/GenBank/DDBJ databases">
        <title>Complete genome sequence of Oxytococcus suis strain ZY16052.</title>
        <authorList>
            <person name="Li F."/>
        </authorList>
    </citation>
    <scope>NUCLEOTIDE SEQUENCE [LARGE SCALE GENOMIC DNA]</scope>
    <source>
        <strain evidence="13 14">ZY16052</strain>
    </source>
</reference>
<keyword evidence="11" id="KW-0175">Coiled coil</keyword>
<dbReference type="KEGG" id="abae:CL176_07560"/>
<dbReference type="GO" id="GO:0003684">
    <property type="term" value="F:damaged DNA binding"/>
    <property type="evidence" value="ECO:0007669"/>
    <property type="project" value="UniProtKB-UniRule"/>
</dbReference>
<dbReference type="InterPro" id="IPR016151">
    <property type="entry name" value="DNA_mismatch_repair_MutS_N"/>
</dbReference>
<dbReference type="Gene3D" id="3.30.420.110">
    <property type="entry name" value="MutS, connector domain"/>
    <property type="match status" value="1"/>
</dbReference>
<dbReference type="GO" id="GO:0006298">
    <property type="term" value="P:mismatch repair"/>
    <property type="evidence" value="ECO:0007669"/>
    <property type="project" value="UniProtKB-UniRule"/>
</dbReference>
<dbReference type="OrthoDB" id="9802448at2"/>
<keyword evidence="3 9" id="KW-0547">Nucleotide-binding</keyword>
<dbReference type="InterPro" id="IPR036187">
    <property type="entry name" value="DNA_mismatch_repair_MutS_sf"/>
</dbReference>
<evidence type="ECO:0000256" key="1">
    <source>
        <dbReference type="ARBA" id="ARBA00006271"/>
    </source>
</evidence>
<dbReference type="Pfam" id="PF05190">
    <property type="entry name" value="MutS_IV"/>
    <property type="match status" value="1"/>
</dbReference>
<feature type="binding site" evidence="9">
    <location>
        <begin position="600"/>
        <end position="607"/>
    </location>
    <ligand>
        <name>ATP</name>
        <dbReference type="ChEBI" id="CHEBI:30616"/>
    </ligand>
</feature>
<dbReference type="FunFam" id="1.10.1420.10:FF:000001">
    <property type="entry name" value="DNA mismatch repair protein MutS"/>
    <property type="match status" value="1"/>
</dbReference>
<evidence type="ECO:0000313" key="14">
    <source>
        <dbReference type="Proteomes" id="UP000263232"/>
    </source>
</evidence>
<keyword evidence="14" id="KW-1185">Reference proteome</keyword>
<dbReference type="PROSITE" id="PS00486">
    <property type="entry name" value="DNA_MISMATCH_REPAIR_2"/>
    <property type="match status" value="1"/>
</dbReference>
<dbReference type="PANTHER" id="PTHR11361:SF34">
    <property type="entry name" value="DNA MISMATCH REPAIR PROTEIN MSH1, MITOCHONDRIAL"/>
    <property type="match status" value="1"/>
</dbReference>
<dbReference type="Gene3D" id="3.40.1170.10">
    <property type="entry name" value="DNA repair protein MutS, domain I"/>
    <property type="match status" value="1"/>
</dbReference>
<keyword evidence="5 9" id="KW-0067">ATP-binding</keyword>
<dbReference type="InterPro" id="IPR000432">
    <property type="entry name" value="DNA_mismatch_repair_MutS_C"/>
</dbReference>
<dbReference type="EMBL" id="CP023434">
    <property type="protein sequence ID" value="AXY26743.1"/>
    <property type="molecule type" value="Genomic_DNA"/>
</dbReference>
<dbReference type="PIRSF" id="PIRSF037677">
    <property type="entry name" value="DNA_mis_repair_Msh6"/>
    <property type="match status" value="1"/>
</dbReference>
<dbReference type="Pfam" id="PF00488">
    <property type="entry name" value="MutS_V"/>
    <property type="match status" value="1"/>
</dbReference>
<keyword evidence="7 9" id="KW-0234">DNA repair</keyword>
<dbReference type="SUPFAM" id="SSF55271">
    <property type="entry name" value="DNA repair protein MutS, domain I"/>
    <property type="match status" value="1"/>
</dbReference>
<dbReference type="FunFam" id="3.40.50.300:FF:000870">
    <property type="entry name" value="MutS protein homolog 4"/>
    <property type="match status" value="1"/>
</dbReference>
<comment type="similarity">
    <text evidence="1 9 10">Belongs to the DNA mismatch repair MutS family.</text>
</comment>
<dbReference type="InterPro" id="IPR005748">
    <property type="entry name" value="DNA_mismatch_repair_MutS"/>
</dbReference>
<dbReference type="Pfam" id="PF05192">
    <property type="entry name" value="MutS_III"/>
    <property type="match status" value="1"/>
</dbReference>
<evidence type="ECO:0000256" key="2">
    <source>
        <dbReference type="ARBA" id="ARBA00021982"/>
    </source>
</evidence>
<dbReference type="SMART" id="SM00533">
    <property type="entry name" value="MUTSd"/>
    <property type="match status" value="1"/>
</dbReference>
<evidence type="ECO:0000256" key="7">
    <source>
        <dbReference type="ARBA" id="ARBA00023204"/>
    </source>
</evidence>
<dbReference type="NCBIfam" id="TIGR01070">
    <property type="entry name" value="mutS1"/>
    <property type="match status" value="1"/>
</dbReference>
<dbReference type="GO" id="GO:0005524">
    <property type="term" value="F:ATP binding"/>
    <property type="evidence" value="ECO:0007669"/>
    <property type="project" value="UniProtKB-UniRule"/>
</dbReference>
<evidence type="ECO:0000256" key="4">
    <source>
        <dbReference type="ARBA" id="ARBA00022763"/>
    </source>
</evidence>
<evidence type="ECO:0000256" key="5">
    <source>
        <dbReference type="ARBA" id="ARBA00022840"/>
    </source>
</evidence>
<dbReference type="Gene3D" id="1.10.1420.10">
    <property type="match status" value="2"/>
</dbReference>
<evidence type="ECO:0000256" key="6">
    <source>
        <dbReference type="ARBA" id="ARBA00023125"/>
    </source>
</evidence>
<name>A0A347WNT6_9LACT</name>
<accession>A0A347WNT6</accession>
<gene>
    <name evidence="9 13" type="primary">mutS</name>
    <name evidence="13" type="ORF">CL176_07560</name>
</gene>
<evidence type="ECO:0000256" key="9">
    <source>
        <dbReference type="HAMAP-Rule" id="MF_00096"/>
    </source>
</evidence>